<gene>
    <name evidence="3" type="ORF">C8D97_103257</name>
</gene>
<evidence type="ECO:0000256" key="2">
    <source>
        <dbReference type="SAM" id="SignalP"/>
    </source>
</evidence>
<reference evidence="3 4" key="1">
    <citation type="submission" date="2018-05" db="EMBL/GenBank/DDBJ databases">
        <title>Genomic Encyclopedia of Type Strains, Phase IV (KMG-IV): sequencing the most valuable type-strain genomes for metagenomic binning, comparative biology and taxonomic classification.</title>
        <authorList>
            <person name="Goeker M."/>
        </authorList>
    </citation>
    <scope>NUCLEOTIDE SEQUENCE [LARGE SCALE GENOMIC DNA]</scope>
    <source>
        <strain evidence="3 4">DSM 25350</strain>
    </source>
</reference>
<proteinExistence type="predicted"/>
<dbReference type="EMBL" id="QGGU01000003">
    <property type="protein sequence ID" value="PWK53430.1"/>
    <property type="molecule type" value="Genomic_DNA"/>
</dbReference>
<keyword evidence="2" id="KW-0732">Signal</keyword>
<dbReference type="Proteomes" id="UP000245790">
    <property type="component" value="Unassembled WGS sequence"/>
</dbReference>
<comment type="caution">
    <text evidence="3">The sequence shown here is derived from an EMBL/GenBank/DDBJ whole genome shotgun (WGS) entry which is preliminary data.</text>
</comment>
<dbReference type="RefSeq" id="WP_109762687.1">
    <property type="nucleotide sequence ID" value="NZ_QGGU01000003.1"/>
</dbReference>
<evidence type="ECO:0000313" key="3">
    <source>
        <dbReference type="EMBL" id="PWK53430.1"/>
    </source>
</evidence>
<dbReference type="SUPFAM" id="SSF81901">
    <property type="entry name" value="HCP-like"/>
    <property type="match status" value="1"/>
</dbReference>
<keyword evidence="4" id="KW-1185">Reference proteome</keyword>
<protein>
    <submittedName>
        <fullName evidence="3">Tetratricopeptide repeat protein</fullName>
    </submittedName>
</protein>
<dbReference type="AlphaFoldDB" id="A0A316G0V7"/>
<sequence>MHKRTHILVTSLLMLLVSVSFPIVADDSEPESTALIALDAQHKIKLKELAFGEILFDYYQENYFSALTRLDVAEQRAEVLEHKQHLKLLRGVMYLSYGMLESAEQIFVELLEQSSLSENQQSAKLAQVRFYLAKTYYLNDRLEEAKHHMSIAFQHLPVTLIDEALLIRSQLAFRENNIEQSKQLLKQIDSSSKQGRYAQFNLAVFMLQNNDTEGAIELFETLYPTENADEVSQSLFDRANLALGYYFLENKQSEKAKQYLQKVRLDGPYSNRSILSLGWAFYESDNLTKAIAYWQALLERDGRDPAVQEAAMALAFAYYRNGAKKEALEAFVTAAALYGEQLTLIDNAKQDLKGALFQRWLDSRGIFGEQVFQRWGQGDVPVTGHAIEYYLQDVVSENQFNQFFQRFQEMSHLKRVLGEWSRQLPVFEQMLSNHQQRYQNLKPIVDKKSSELLSSELQEKYNTLQKQIKKQQKQDDIWLLANAEELELYNDLMALKSSIEKVDAQSTDNPSFDMSEQKEQWRRVYGALLWSIAERYGPKHYRLTSELEAAGKALEQLAVRRTSLQSADSRASVRFLNYDARINQLQRRIEDLIAEVNINLDVSSQSMEQVLIKKLEKRTQELDFLLAQTELSIAKIQDEAISRMLEQPQ</sequence>
<evidence type="ECO:0000313" key="4">
    <source>
        <dbReference type="Proteomes" id="UP000245790"/>
    </source>
</evidence>
<keyword evidence="1" id="KW-0175">Coiled coil</keyword>
<accession>A0A316G0V7</accession>
<feature type="chain" id="PRO_5016365958" evidence="2">
    <location>
        <begin position="26"/>
        <end position="649"/>
    </location>
</feature>
<feature type="coiled-coil region" evidence="1">
    <location>
        <begin position="447"/>
        <end position="474"/>
    </location>
</feature>
<name>A0A316G0V7_9GAMM</name>
<dbReference type="Pfam" id="PF13432">
    <property type="entry name" value="TPR_16"/>
    <property type="match status" value="1"/>
</dbReference>
<feature type="signal peptide" evidence="2">
    <location>
        <begin position="1"/>
        <end position="25"/>
    </location>
</feature>
<organism evidence="3 4">
    <name type="scientific">Pleionea mediterranea</name>
    <dbReference type="NCBI Taxonomy" id="523701"/>
    <lineage>
        <taxon>Bacteria</taxon>
        <taxon>Pseudomonadati</taxon>
        <taxon>Pseudomonadota</taxon>
        <taxon>Gammaproteobacteria</taxon>
        <taxon>Oceanospirillales</taxon>
        <taxon>Pleioneaceae</taxon>
        <taxon>Pleionea</taxon>
    </lineage>
</organism>
<dbReference type="InterPro" id="IPR011990">
    <property type="entry name" value="TPR-like_helical_dom_sf"/>
</dbReference>
<evidence type="ECO:0000256" key="1">
    <source>
        <dbReference type="SAM" id="Coils"/>
    </source>
</evidence>
<dbReference type="Gene3D" id="1.25.40.10">
    <property type="entry name" value="Tetratricopeptide repeat domain"/>
    <property type="match status" value="2"/>
</dbReference>
<dbReference type="OrthoDB" id="6072288at2"/>